<name>A0A0D3JTN3_EMIH1</name>
<dbReference type="RefSeq" id="XP_005779297.1">
    <property type="nucleotide sequence ID" value="XM_005779240.1"/>
</dbReference>
<keyword evidence="7" id="KW-1185">Reference proteome</keyword>
<evidence type="ECO:0000313" key="6">
    <source>
        <dbReference type="EnsemblProtists" id="EOD26868"/>
    </source>
</evidence>
<evidence type="ECO:0000256" key="4">
    <source>
        <dbReference type="SAM" id="MobiDB-lite"/>
    </source>
</evidence>
<dbReference type="Proteomes" id="UP000013827">
    <property type="component" value="Unassembled WGS sequence"/>
</dbReference>
<dbReference type="InterPro" id="IPR030878">
    <property type="entry name" value="Ribosomal_uL15"/>
</dbReference>
<dbReference type="KEGG" id="ehx:EMIHUDRAFT_114923"/>
<dbReference type="GO" id="GO:0005762">
    <property type="term" value="C:mitochondrial large ribosomal subunit"/>
    <property type="evidence" value="ECO:0007669"/>
    <property type="project" value="TreeGrafter"/>
</dbReference>
<evidence type="ECO:0000256" key="2">
    <source>
        <dbReference type="ARBA" id="ARBA00022980"/>
    </source>
</evidence>
<protein>
    <recommendedName>
        <fullName evidence="5">Large ribosomal subunit protein uL15/eL18 domain-containing protein</fullName>
    </recommendedName>
</protein>
<dbReference type="InterPro" id="IPR005749">
    <property type="entry name" value="Ribosomal_uL15_bac-type"/>
</dbReference>
<reference evidence="7" key="1">
    <citation type="journal article" date="2013" name="Nature">
        <title>Pan genome of the phytoplankton Emiliania underpins its global distribution.</title>
        <authorList>
            <person name="Read B.A."/>
            <person name="Kegel J."/>
            <person name="Klute M.J."/>
            <person name="Kuo A."/>
            <person name="Lefebvre S.C."/>
            <person name="Maumus F."/>
            <person name="Mayer C."/>
            <person name="Miller J."/>
            <person name="Monier A."/>
            <person name="Salamov A."/>
            <person name="Young J."/>
            <person name="Aguilar M."/>
            <person name="Claverie J.M."/>
            <person name="Frickenhaus S."/>
            <person name="Gonzalez K."/>
            <person name="Herman E.K."/>
            <person name="Lin Y.C."/>
            <person name="Napier J."/>
            <person name="Ogata H."/>
            <person name="Sarno A.F."/>
            <person name="Shmutz J."/>
            <person name="Schroeder D."/>
            <person name="de Vargas C."/>
            <person name="Verret F."/>
            <person name="von Dassow P."/>
            <person name="Valentin K."/>
            <person name="Van de Peer Y."/>
            <person name="Wheeler G."/>
            <person name="Dacks J.B."/>
            <person name="Delwiche C.F."/>
            <person name="Dyhrman S.T."/>
            <person name="Glockner G."/>
            <person name="John U."/>
            <person name="Richards T."/>
            <person name="Worden A.Z."/>
            <person name="Zhang X."/>
            <person name="Grigoriev I.V."/>
            <person name="Allen A.E."/>
            <person name="Bidle K."/>
            <person name="Borodovsky M."/>
            <person name="Bowler C."/>
            <person name="Brownlee C."/>
            <person name="Cock J.M."/>
            <person name="Elias M."/>
            <person name="Gladyshev V.N."/>
            <person name="Groth M."/>
            <person name="Guda C."/>
            <person name="Hadaegh A."/>
            <person name="Iglesias-Rodriguez M.D."/>
            <person name="Jenkins J."/>
            <person name="Jones B.M."/>
            <person name="Lawson T."/>
            <person name="Leese F."/>
            <person name="Lindquist E."/>
            <person name="Lobanov A."/>
            <person name="Lomsadze A."/>
            <person name="Malik S.B."/>
            <person name="Marsh M.E."/>
            <person name="Mackinder L."/>
            <person name="Mock T."/>
            <person name="Mueller-Roeber B."/>
            <person name="Pagarete A."/>
            <person name="Parker M."/>
            <person name="Probert I."/>
            <person name="Quesneville H."/>
            <person name="Raines C."/>
            <person name="Rensing S.A."/>
            <person name="Riano-Pachon D.M."/>
            <person name="Richier S."/>
            <person name="Rokitta S."/>
            <person name="Shiraiwa Y."/>
            <person name="Soanes D.M."/>
            <person name="van der Giezen M."/>
            <person name="Wahlund T.M."/>
            <person name="Williams B."/>
            <person name="Wilson W."/>
            <person name="Wolfe G."/>
            <person name="Wurch L.L."/>
        </authorList>
    </citation>
    <scope>NUCLEOTIDE SEQUENCE</scope>
</reference>
<accession>A0A0D3JTN3</accession>
<dbReference type="SUPFAM" id="SSF52080">
    <property type="entry name" value="Ribosomal proteins L15p and L18e"/>
    <property type="match status" value="1"/>
</dbReference>
<keyword evidence="3" id="KW-0687">Ribonucleoprotein</keyword>
<dbReference type="GeneID" id="17272413"/>
<dbReference type="EnsemblProtists" id="EOD26868">
    <property type="protein sequence ID" value="EOD26868"/>
    <property type="gene ID" value="EMIHUDRAFT_114923"/>
</dbReference>
<reference evidence="6" key="2">
    <citation type="submission" date="2024-10" db="UniProtKB">
        <authorList>
            <consortium name="EnsemblProtists"/>
        </authorList>
    </citation>
    <scope>IDENTIFICATION</scope>
</reference>
<feature type="compositionally biased region" description="Basic and acidic residues" evidence="4">
    <location>
        <begin position="191"/>
        <end position="201"/>
    </location>
</feature>
<dbReference type="PaxDb" id="2903-EOD14125"/>
<evidence type="ECO:0000256" key="3">
    <source>
        <dbReference type="ARBA" id="ARBA00023274"/>
    </source>
</evidence>
<dbReference type="AlphaFoldDB" id="A0A0D3JTN3"/>
<dbReference type="InterPro" id="IPR021131">
    <property type="entry name" value="Ribosomal_uL15/eL18"/>
</dbReference>
<proteinExistence type="inferred from homology"/>
<dbReference type="GeneID" id="17260322"/>
<feature type="compositionally biased region" description="Gly residues" evidence="4">
    <location>
        <begin position="227"/>
        <end position="239"/>
    </location>
</feature>
<dbReference type="Pfam" id="PF00828">
    <property type="entry name" value="Ribosomal_L27A"/>
    <property type="match status" value="1"/>
</dbReference>
<comment type="similarity">
    <text evidence="1">Belongs to the universal ribosomal protein uL15 family.</text>
</comment>
<dbReference type="eggNOG" id="KOG0846">
    <property type="taxonomic scope" value="Eukaryota"/>
</dbReference>
<dbReference type="RefSeq" id="XP_005766554.1">
    <property type="nucleotide sequence ID" value="XM_005766497.1"/>
</dbReference>
<dbReference type="InterPro" id="IPR036227">
    <property type="entry name" value="Ribosomal_uL15/eL18_sf"/>
</dbReference>
<feature type="domain" description="Large ribosomal subunit protein uL15/eL18" evidence="5">
    <location>
        <begin position="128"/>
        <end position="185"/>
    </location>
</feature>
<dbReference type="PANTHER" id="PTHR12934">
    <property type="entry name" value="50S RIBOSOMAL PROTEIN L15"/>
    <property type="match status" value="1"/>
</dbReference>
<keyword evidence="2" id="KW-0689">Ribosomal protein</keyword>
<dbReference type="HAMAP" id="MF_01341">
    <property type="entry name" value="Ribosomal_uL15"/>
    <property type="match status" value="1"/>
</dbReference>
<organism evidence="6 7">
    <name type="scientific">Emiliania huxleyi (strain CCMP1516)</name>
    <dbReference type="NCBI Taxonomy" id="280463"/>
    <lineage>
        <taxon>Eukaryota</taxon>
        <taxon>Haptista</taxon>
        <taxon>Haptophyta</taxon>
        <taxon>Prymnesiophyceae</taxon>
        <taxon>Isochrysidales</taxon>
        <taxon>Noelaerhabdaceae</taxon>
        <taxon>Emiliania</taxon>
    </lineage>
</organism>
<dbReference type="GO" id="GO:0003735">
    <property type="term" value="F:structural constituent of ribosome"/>
    <property type="evidence" value="ECO:0007669"/>
    <property type="project" value="InterPro"/>
</dbReference>
<dbReference type="GO" id="GO:0006412">
    <property type="term" value="P:translation"/>
    <property type="evidence" value="ECO:0007669"/>
    <property type="project" value="InterPro"/>
</dbReference>
<dbReference type="STRING" id="2903.R1CUZ5"/>
<feature type="region of interest" description="Disordered" evidence="4">
    <location>
        <begin position="190"/>
        <end position="239"/>
    </location>
</feature>
<evidence type="ECO:0000256" key="1">
    <source>
        <dbReference type="ARBA" id="ARBA00007320"/>
    </source>
</evidence>
<evidence type="ECO:0000313" key="7">
    <source>
        <dbReference type="Proteomes" id="UP000013827"/>
    </source>
</evidence>
<dbReference type="KEGG" id="ehx:EMIHUDRAFT_103590"/>
<dbReference type="HOGENOM" id="CLU_1162939_0_0_1"/>
<evidence type="ECO:0000259" key="5">
    <source>
        <dbReference type="Pfam" id="PF00828"/>
    </source>
</evidence>
<dbReference type="PANTHER" id="PTHR12934:SF11">
    <property type="entry name" value="LARGE RIBOSOMAL SUBUNIT PROTEIN UL15M"/>
    <property type="match status" value="1"/>
</dbReference>
<sequence length="239" mass="25038">MLLRRLSLPSLRCRVGAPALGRAGPSSLRSLSSAVPLAPPPLAHAPPTELGPLALNRIRDNYGARLKKTRVGRGVGSGRGRKSGRGMKGMAARAGNKGFLLQSGGQTSDVKRIPKRGFYRLKREYLGVNLQDLQSWVLSGRLDRPAADAPITGVSGIKLLGRGGGQLQVPLHVEAQQLSAPAIQANLKPGDVVRPHEHPPHVDLSARNPRSALPLGRRRSDWEAERSGGGSGGGGGGGG</sequence>
<dbReference type="EnsemblProtists" id="EOD14125">
    <property type="protein sequence ID" value="EOD14125"/>
    <property type="gene ID" value="EMIHUDRAFT_103590"/>
</dbReference>